<keyword evidence="2" id="KW-1185">Reference proteome</keyword>
<accession>A0ABR8LH98</accession>
<dbReference type="Proteomes" id="UP000624419">
    <property type="component" value="Unassembled WGS sequence"/>
</dbReference>
<evidence type="ECO:0000313" key="1">
    <source>
        <dbReference type="EMBL" id="MBD3584466.1"/>
    </source>
</evidence>
<sequence>MAWINREEILAILLTVIYLRSSGFNITLSKQRYIQTLFVFAPGKRSYQSSCFKTCPLCSFIEDPDCTGRMRFYWFIPRAFANVKSTHITNLSVDIKRIGCGIFNSVFSKLMLHMARLNCSSNCDSLVNGMVFPFSLTGQQKSTLATLYLVCCFFIVVG</sequence>
<gene>
    <name evidence="1" type="ORF">HHX48_01815</name>
</gene>
<reference evidence="1 2" key="1">
    <citation type="submission" date="2020-04" db="EMBL/GenBank/DDBJ databases">
        <title>Salinimonas sp. HHU 13199.</title>
        <authorList>
            <person name="Cui X."/>
            <person name="Zhang D."/>
        </authorList>
    </citation>
    <scope>NUCLEOTIDE SEQUENCE [LARGE SCALE GENOMIC DNA]</scope>
    <source>
        <strain evidence="1 2">HHU 13199</strain>
    </source>
</reference>
<dbReference type="RefSeq" id="WP_191021923.1">
    <property type="nucleotide sequence ID" value="NZ_JABBXD010000001.1"/>
</dbReference>
<comment type="caution">
    <text evidence="1">The sequence shown here is derived from an EMBL/GenBank/DDBJ whole genome shotgun (WGS) entry which is preliminary data.</text>
</comment>
<name>A0ABR8LH98_9ALTE</name>
<evidence type="ECO:0000313" key="2">
    <source>
        <dbReference type="Proteomes" id="UP000624419"/>
    </source>
</evidence>
<protein>
    <submittedName>
        <fullName evidence="1">Uncharacterized protein</fullName>
    </submittedName>
</protein>
<dbReference type="EMBL" id="JABBXD010000001">
    <property type="protein sequence ID" value="MBD3584466.1"/>
    <property type="molecule type" value="Genomic_DNA"/>
</dbReference>
<proteinExistence type="predicted"/>
<organism evidence="1 2">
    <name type="scientific">Salinimonas profundi</name>
    <dbReference type="NCBI Taxonomy" id="2729140"/>
    <lineage>
        <taxon>Bacteria</taxon>
        <taxon>Pseudomonadati</taxon>
        <taxon>Pseudomonadota</taxon>
        <taxon>Gammaproteobacteria</taxon>
        <taxon>Alteromonadales</taxon>
        <taxon>Alteromonadaceae</taxon>
        <taxon>Alteromonas/Salinimonas group</taxon>
        <taxon>Salinimonas</taxon>
    </lineage>
</organism>